<proteinExistence type="predicted"/>
<protein>
    <submittedName>
        <fullName evidence="2">Uncharacterized protein</fullName>
    </submittedName>
</protein>
<dbReference type="InParanoid" id="T0RUU0"/>
<dbReference type="GeneID" id="19947072"/>
<feature type="region of interest" description="Disordered" evidence="1">
    <location>
        <begin position="154"/>
        <end position="190"/>
    </location>
</feature>
<keyword evidence="3" id="KW-1185">Reference proteome</keyword>
<accession>T0RUU0</accession>
<dbReference type="RefSeq" id="XP_008610344.1">
    <property type="nucleotide sequence ID" value="XM_008612122.1"/>
</dbReference>
<dbReference type="OrthoDB" id="79242at2759"/>
<sequence length="263" mass="28390">MPSDARAFFETHRALFEYDTYFPGQDPCASASSGHSFAQLCAPSSSVSSSSFADAMTALTASAVPTIRPPPPTPMATTYWTKPLVVQLPSRPVARPYYEARPHYVGPRESAFPPPLSQPPVAAALKPAVPEPLPLQPTAPVTATLPPMTLVAKAHESSSKANGTLAPTKELSRQASATSNPLPRGPPLLDSSVRAYTRKVDMAQKIEMLVGPKFGRVFGPSSNLPLGVKRRLEAYARLDQRKEALYQLLLSEQHALVALRHTR</sequence>
<reference evidence="2 3" key="1">
    <citation type="submission" date="2012-04" db="EMBL/GenBank/DDBJ databases">
        <title>The Genome Sequence of Saprolegnia declina VS20.</title>
        <authorList>
            <consortium name="The Broad Institute Genome Sequencing Platform"/>
            <person name="Russ C."/>
            <person name="Nusbaum C."/>
            <person name="Tyler B."/>
            <person name="van West P."/>
            <person name="Dieguez-Uribeondo J."/>
            <person name="de Bruijn I."/>
            <person name="Tripathy S."/>
            <person name="Jiang R."/>
            <person name="Young S.K."/>
            <person name="Zeng Q."/>
            <person name="Gargeya S."/>
            <person name="Fitzgerald M."/>
            <person name="Haas B."/>
            <person name="Abouelleil A."/>
            <person name="Alvarado L."/>
            <person name="Arachchi H.M."/>
            <person name="Berlin A."/>
            <person name="Chapman S.B."/>
            <person name="Goldberg J."/>
            <person name="Griggs A."/>
            <person name="Gujja S."/>
            <person name="Hansen M."/>
            <person name="Howarth C."/>
            <person name="Imamovic A."/>
            <person name="Larimer J."/>
            <person name="McCowen C."/>
            <person name="Montmayeur A."/>
            <person name="Murphy C."/>
            <person name="Neiman D."/>
            <person name="Pearson M."/>
            <person name="Priest M."/>
            <person name="Roberts A."/>
            <person name="Saif S."/>
            <person name="Shea T."/>
            <person name="Sisk P."/>
            <person name="Sykes S."/>
            <person name="Wortman J."/>
            <person name="Nusbaum C."/>
            <person name="Birren B."/>
        </authorList>
    </citation>
    <scope>NUCLEOTIDE SEQUENCE [LARGE SCALE GENOMIC DNA]</scope>
    <source>
        <strain evidence="2 3">VS20</strain>
    </source>
</reference>
<evidence type="ECO:0000313" key="2">
    <source>
        <dbReference type="EMBL" id="EQC36238.1"/>
    </source>
</evidence>
<dbReference type="VEuPathDB" id="FungiDB:SDRG_06345"/>
<dbReference type="AlphaFoldDB" id="T0RUU0"/>
<dbReference type="EMBL" id="JH767148">
    <property type="protein sequence ID" value="EQC36238.1"/>
    <property type="molecule type" value="Genomic_DNA"/>
</dbReference>
<organism evidence="2 3">
    <name type="scientific">Saprolegnia diclina (strain VS20)</name>
    <dbReference type="NCBI Taxonomy" id="1156394"/>
    <lineage>
        <taxon>Eukaryota</taxon>
        <taxon>Sar</taxon>
        <taxon>Stramenopiles</taxon>
        <taxon>Oomycota</taxon>
        <taxon>Saprolegniomycetes</taxon>
        <taxon>Saprolegniales</taxon>
        <taxon>Saprolegniaceae</taxon>
        <taxon>Saprolegnia</taxon>
    </lineage>
</organism>
<evidence type="ECO:0000313" key="3">
    <source>
        <dbReference type="Proteomes" id="UP000030762"/>
    </source>
</evidence>
<dbReference type="Proteomes" id="UP000030762">
    <property type="component" value="Unassembled WGS sequence"/>
</dbReference>
<dbReference type="OMA" id="HYVGPRE"/>
<name>T0RUU0_SAPDV</name>
<gene>
    <name evidence="2" type="ORF">SDRG_06345</name>
</gene>
<evidence type="ECO:0000256" key="1">
    <source>
        <dbReference type="SAM" id="MobiDB-lite"/>
    </source>
</evidence>